<sequence>MHCQYINRRAVVTLDGLLGLQLRVRRCVNSDCARFHRAFRPEAEGALALPQQEFGLDVIALVGRQRYGARASVPEIHAELVRRGVAISQRSVTNLLDRYDELVATATGDPDRLRARFKDQGRVILAIDGLQPQMGHEVLWVIRDCLSGTVVLARALLSATSADLEPLLRRAAELAGVPVAGVVSDGQLSIRTAVARALPGVPHQLCHFHYLREAARPIFEADRHAKKELKKRVRGIRPIERAAEARQDAGGDLIRGYCAAVRSALGADGRAPLEAAGLTLKARLEAVSDSLQRVAAKGGNDRQVQAPSRLVGGALGDTEHLWPDIARAFGWVHRAAHIIKNTEALPAPAVARRLDGLCGAMSRHRARAGGLCEAVGHFLKVTRSYRPGLFHCHTVADLPGTNNALEGLFGSYRYCQRRTTGRRAASSATVVSGPARLVAWVVSRLAPLEAADLAGVDRTRWLALRADIKARRLQRTRGSRFRRDPQAYLRSLEAQYAAAK</sequence>
<keyword evidence="2" id="KW-1185">Reference proteome</keyword>
<evidence type="ECO:0000313" key="1">
    <source>
        <dbReference type="EMBL" id="QQP92641.1"/>
    </source>
</evidence>
<name>A0ABX7BHT1_9PROT</name>
<evidence type="ECO:0000313" key="2">
    <source>
        <dbReference type="Proteomes" id="UP000595197"/>
    </source>
</evidence>
<gene>
    <name evidence="1" type="ORF">IGS68_26790</name>
</gene>
<reference evidence="1" key="1">
    <citation type="submission" date="2021-02" db="EMBL/GenBank/DDBJ databases">
        <title>Skermanella TT6 skin isolate.</title>
        <authorList>
            <person name="Lee K."/>
            <person name="Ganzorig M."/>
        </authorList>
    </citation>
    <scope>NUCLEOTIDE SEQUENCE</scope>
    <source>
        <strain evidence="1">TT6</strain>
    </source>
</reference>
<dbReference type="Proteomes" id="UP000595197">
    <property type="component" value="Chromosome"/>
</dbReference>
<dbReference type="EMBL" id="CP067420">
    <property type="protein sequence ID" value="QQP92641.1"/>
    <property type="molecule type" value="Genomic_DNA"/>
</dbReference>
<organism evidence="1 2">
    <name type="scientific">Skermanella cutis</name>
    <dbReference type="NCBI Taxonomy" id="2775420"/>
    <lineage>
        <taxon>Bacteria</taxon>
        <taxon>Pseudomonadati</taxon>
        <taxon>Pseudomonadota</taxon>
        <taxon>Alphaproteobacteria</taxon>
        <taxon>Rhodospirillales</taxon>
        <taxon>Azospirillaceae</taxon>
        <taxon>Skermanella</taxon>
    </lineage>
</organism>
<accession>A0ABX7BHT1</accession>
<proteinExistence type="predicted"/>
<protein>
    <submittedName>
        <fullName evidence="1">ISNCY family transposase</fullName>
    </submittedName>
</protein>
<dbReference type="RefSeq" id="WP_201081701.1">
    <property type="nucleotide sequence ID" value="NZ_CP067420.1"/>
</dbReference>